<protein>
    <submittedName>
        <fullName evidence="3">Type II CAAX endopeptidase family protein</fullName>
    </submittedName>
</protein>
<accession>A0ABT7GZF2</accession>
<feature type="transmembrane region" description="Helical" evidence="1">
    <location>
        <begin position="267"/>
        <end position="291"/>
    </location>
</feature>
<dbReference type="RefSeq" id="WP_285344676.1">
    <property type="nucleotide sequence ID" value="NZ_JASITI010000032.1"/>
</dbReference>
<dbReference type="Pfam" id="PF02517">
    <property type="entry name" value="Rce1-like"/>
    <property type="match status" value="1"/>
</dbReference>
<dbReference type="Proteomes" id="UP001223390">
    <property type="component" value="Unassembled WGS sequence"/>
</dbReference>
<proteinExistence type="predicted"/>
<dbReference type="InterPro" id="IPR052710">
    <property type="entry name" value="CAAX_protease"/>
</dbReference>
<dbReference type="EMBL" id="JASITI010000032">
    <property type="protein sequence ID" value="MDK9498614.1"/>
    <property type="molecule type" value="Genomic_DNA"/>
</dbReference>
<keyword evidence="1" id="KW-0812">Transmembrane</keyword>
<reference evidence="3 4" key="1">
    <citation type="submission" date="2023-05" db="EMBL/GenBank/DDBJ databases">
        <title>Sequencing and Assembly of Streptomyces sp. NP73.</title>
        <authorList>
            <person name="Konwar A.N."/>
            <person name="Saikia K."/>
            <person name="Thakur D."/>
        </authorList>
    </citation>
    <scope>NUCLEOTIDE SEQUENCE [LARGE SCALE GENOMIC DNA]</scope>
    <source>
        <strain evidence="3 4">NP73</strain>
    </source>
</reference>
<feature type="transmembrane region" description="Helical" evidence="1">
    <location>
        <begin position="236"/>
        <end position="255"/>
    </location>
</feature>
<organism evidence="3 4">
    <name type="scientific">Streptomyces katrae</name>
    <dbReference type="NCBI Taxonomy" id="68223"/>
    <lineage>
        <taxon>Bacteria</taxon>
        <taxon>Bacillati</taxon>
        <taxon>Actinomycetota</taxon>
        <taxon>Actinomycetes</taxon>
        <taxon>Kitasatosporales</taxon>
        <taxon>Streptomycetaceae</taxon>
        <taxon>Streptomyces</taxon>
    </lineage>
</organism>
<evidence type="ECO:0000313" key="3">
    <source>
        <dbReference type="EMBL" id="MDK9498614.1"/>
    </source>
</evidence>
<dbReference type="InterPro" id="IPR003675">
    <property type="entry name" value="Rce1/LyrA-like_dom"/>
</dbReference>
<evidence type="ECO:0000256" key="1">
    <source>
        <dbReference type="SAM" id="Phobius"/>
    </source>
</evidence>
<keyword evidence="1" id="KW-0472">Membrane</keyword>
<keyword evidence="4" id="KW-1185">Reference proteome</keyword>
<keyword evidence="1" id="KW-1133">Transmembrane helix</keyword>
<sequence>MPAPPGAAYHEQGRNGRQTGAARVGEFFLALALMVAGLLLVFAGCAVVGAAFGLEFAAEESAAVFADPLLDNAVMLGAIALWTPAVLIAVRACGGRPAGTLASVTGRLRWGWLGRCFALAGAVLVLQNLVLFVWSLWQEGSAAVAGEFPGWSSLVLSLVVLWVLVPFQAAAEEFVFRGWLAQLFGGFVRSPWPGVVVASLLFSLAHGYGGLSGFLLLCYSAIWWGWLTLRTGGLEAAIAGHTVNNLIAFSLAAVFGELSDQSTAADAPWEALVVELVFTPAFCLLTARLAARHTIAARTPQPTL</sequence>
<name>A0ABT7GZF2_9ACTN</name>
<evidence type="ECO:0000313" key="4">
    <source>
        <dbReference type="Proteomes" id="UP001223390"/>
    </source>
</evidence>
<dbReference type="PANTHER" id="PTHR36435:SF1">
    <property type="entry name" value="CAAX AMINO TERMINAL PROTEASE FAMILY PROTEIN"/>
    <property type="match status" value="1"/>
</dbReference>
<feature type="transmembrane region" description="Helical" evidence="1">
    <location>
        <begin position="179"/>
        <end position="202"/>
    </location>
</feature>
<evidence type="ECO:0000259" key="2">
    <source>
        <dbReference type="Pfam" id="PF02517"/>
    </source>
</evidence>
<feature type="domain" description="CAAX prenyl protease 2/Lysostaphin resistance protein A-like" evidence="2">
    <location>
        <begin position="157"/>
        <end position="247"/>
    </location>
</feature>
<dbReference type="PANTHER" id="PTHR36435">
    <property type="entry name" value="SLR1288 PROTEIN"/>
    <property type="match status" value="1"/>
</dbReference>
<feature type="transmembrane region" description="Helical" evidence="1">
    <location>
        <begin position="208"/>
        <end position="229"/>
    </location>
</feature>
<feature type="transmembrane region" description="Helical" evidence="1">
    <location>
        <begin position="148"/>
        <end position="167"/>
    </location>
</feature>
<feature type="transmembrane region" description="Helical" evidence="1">
    <location>
        <begin position="27"/>
        <end position="53"/>
    </location>
</feature>
<gene>
    <name evidence="3" type="ORF">QEZ40_003800</name>
</gene>
<feature type="transmembrane region" description="Helical" evidence="1">
    <location>
        <begin position="112"/>
        <end position="136"/>
    </location>
</feature>
<comment type="caution">
    <text evidence="3">The sequence shown here is derived from an EMBL/GenBank/DDBJ whole genome shotgun (WGS) entry which is preliminary data.</text>
</comment>
<feature type="transmembrane region" description="Helical" evidence="1">
    <location>
        <begin position="73"/>
        <end position="92"/>
    </location>
</feature>